<feature type="domain" description="DNA helicase Pif1-like DEAD-box helicase" evidence="2">
    <location>
        <begin position="241"/>
        <end position="315"/>
    </location>
</feature>
<comment type="similarity">
    <text evidence="1">Belongs to the helicase family.</text>
</comment>
<dbReference type="EC" id="5.6.2.3" evidence="1"/>
<dbReference type="GO" id="GO:0000723">
    <property type="term" value="P:telomere maintenance"/>
    <property type="evidence" value="ECO:0007669"/>
    <property type="project" value="InterPro"/>
</dbReference>
<keyword evidence="1" id="KW-0234">DNA repair</keyword>
<dbReference type="GO" id="GO:0006281">
    <property type="term" value="P:DNA repair"/>
    <property type="evidence" value="ECO:0007669"/>
    <property type="project" value="UniProtKB-KW"/>
</dbReference>
<evidence type="ECO:0000313" key="4">
    <source>
        <dbReference type="Proteomes" id="UP001237642"/>
    </source>
</evidence>
<keyword evidence="4" id="KW-1185">Reference proteome</keyword>
<evidence type="ECO:0000256" key="1">
    <source>
        <dbReference type="RuleBase" id="RU363044"/>
    </source>
</evidence>
<dbReference type="Proteomes" id="UP001237642">
    <property type="component" value="Unassembled WGS sequence"/>
</dbReference>
<dbReference type="GO" id="GO:0043139">
    <property type="term" value="F:5'-3' DNA helicase activity"/>
    <property type="evidence" value="ECO:0007669"/>
    <property type="project" value="UniProtKB-EC"/>
</dbReference>
<dbReference type="GO" id="GO:0005524">
    <property type="term" value="F:ATP binding"/>
    <property type="evidence" value="ECO:0007669"/>
    <property type="project" value="UniProtKB-KW"/>
</dbReference>
<gene>
    <name evidence="3" type="ORF">POM88_036208</name>
</gene>
<reference evidence="3" key="1">
    <citation type="submission" date="2023-02" db="EMBL/GenBank/DDBJ databases">
        <title>Genome of toxic invasive species Heracleum sosnowskyi carries increased number of genes despite the absence of recent whole-genome duplications.</title>
        <authorList>
            <person name="Schelkunov M."/>
            <person name="Shtratnikova V."/>
            <person name="Makarenko M."/>
            <person name="Klepikova A."/>
            <person name="Omelchenko D."/>
            <person name="Novikova G."/>
            <person name="Obukhova E."/>
            <person name="Bogdanov V."/>
            <person name="Penin A."/>
            <person name="Logacheva M."/>
        </authorList>
    </citation>
    <scope>NUCLEOTIDE SEQUENCE</scope>
    <source>
        <strain evidence="3">Hsosn_3</strain>
        <tissue evidence="3">Leaf</tissue>
    </source>
</reference>
<dbReference type="GO" id="GO:0006310">
    <property type="term" value="P:DNA recombination"/>
    <property type="evidence" value="ECO:0007669"/>
    <property type="project" value="UniProtKB-KW"/>
</dbReference>
<dbReference type="Pfam" id="PF05970">
    <property type="entry name" value="PIF1"/>
    <property type="match status" value="1"/>
</dbReference>
<name>A0AAD8HMZ2_9APIA</name>
<evidence type="ECO:0000313" key="3">
    <source>
        <dbReference type="EMBL" id="KAK1370116.1"/>
    </source>
</evidence>
<keyword evidence="1" id="KW-0227">DNA damage</keyword>
<dbReference type="AlphaFoldDB" id="A0AAD8HMZ2"/>
<protein>
    <recommendedName>
        <fullName evidence="1">ATP-dependent DNA helicase</fullName>
        <ecNumber evidence="1">5.6.2.3</ecNumber>
    </recommendedName>
</protein>
<dbReference type="EMBL" id="JAUIZM010000008">
    <property type="protein sequence ID" value="KAK1370116.1"/>
    <property type="molecule type" value="Genomic_DNA"/>
</dbReference>
<organism evidence="3 4">
    <name type="scientific">Heracleum sosnowskyi</name>
    <dbReference type="NCBI Taxonomy" id="360622"/>
    <lineage>
        <taxon>Eukaryota</taxon>
        <taxon>Viridiplantae</taxon>
        <taxon>Streptophyta</taxon>
        <taxon>Embryophyta</taxon>
        <taxon>Tracheophyta</taxon>
        <taxon>Spermatophyta</taxon>
        <taxon>Magnoliopsida</taxon>
        <taxon>eudicotyledons</taxon>
        <taxon>Gunneridae</taxon>
        <taxon>Pentapetalae</taxon>
        <taxon>asterids</taxon>
        <taxon>campanulids</taxon>
        <taxon>Apiales</taxon>
        <taxon>Apiaceae</taxon>
        <taxon>Apioideae</taxon>
        <taxon>apioid superclade</taxon>
        <taxon>Tordylieae</taxon>
        <taxon>Tordyliinae</taxon>
        <taxon>Heracleum</taxon>
    </lineage>
</organism>
<sequence>MDKFNCTKHFSKKYCAEIYFDQSGFPIYKRRNTGITEKKGKQIGRLLYTHHSAGELWYLRLLLSNVRGPTSFDSLKTINGVQYRSFKDACKSYGLLDDDNEWHSVIEDCARSGFPSQIRHLFVHIIVKCQVSDLKFLWKKHWKHMIDDVLLQRRNTSGEQHTIFSDHQLQYFALAEIDKILKSIGRSLYQFKQLPQPPPSYLQTGLNNLVVDETSYNLEKMEVEFQKVFPLCMKNNYKCTMMSYNQSLGLIVLPVASSGIAATLMPGGRTAHSRFKIPIVLDDCSSCSIRHDSDIVELIKRTSLIIWDEAPMQHRGDVVSACITNSPLWLNSQILVLFRNMRLNQGQNDEEVESLKFFAEWVLQIGNGQVVPPHDEYVLYEEDDIVIPLEFCDPEIKNSVEKYDPMDLSRFVIKLQIPQILK</sequence>
<dbReference type="InterPro" id="IPR010285">
    <property type="entry name" value="DNA_helicase_pif1-like_DEAD"/>
</dbReference>
<dbReference type="InterPro" id="IPR027417">
    <property type="entry name" value="P-loop_NTPase"/>
</dbReference>
<reference evidence="3" key="2">
    <citation type="submission" date="2023-05" db="EMBL/GenBank/DDBJ databases">
        <authorList>
            <person name="Schelkunov M.I."/>
        </authorList>
    </citation>
    <scope>NUCLEOTIDE SEQUENCE</scope>
    <source>
        <strain evidence="3">Hsosn_3</strain>
        <tissue evidence="3">Leaf</tissue>
    </source>
</reference>
<dbReference type="PANTHER" id="PTHR10492:SF57">
    <property type="entry name" value="ATP-DEPENDENT DNA HELICASE"/>
    <property type="match status" value="1"/>
</dbReference>
<dbReference type="GO" id="GO:0016787">
    <property type="term" value="F:hydrolase activity"/>
    <property type="evidence" value="ECO:0007669"/>
    <property type="project" value="UniProtKB-KW"/>
</dbReference>
<accession>A0AAD8HMZ2</accession>
<comment type="cofactor">
    <cofactor evidence="1">
        <name>Mg(2+)</name>
        <dbReference type="ChEBI" id="CHEBI:18420"/>
    </cofactor>
</comment>
<evidence type="ECO:0000259" key="2">
    <source>
        <dbReference type="Pfam" id="PF05970"/>
    </source>
</evidence>
<dbReference type="Gene3D" id="3.40.50.300">
    <property type="entry name" value="P-loop containing nucleotide triphosphate hydrolases"/>
    <property type="match status" value="1"/>
</dbReference>
<dbReference type="PANTHER" id="PTHR10492">
    <property type="match status" value="1"/>
</dbReference>
<keyword evidence="1" id="KW-0233">DNA recombination</keyword>
<keyword evidence="1" id="KW-0347">Helicase</keyword>
<keyword evidence="1" id="KW-0378">Hydrolase</keyword>
<proteinExistence type="inferred from homology"/>
<comment type="caution">
    <text evidence="3">The sequence shown here is derived from an EMBL/GenBank/DDBJ whole genome shotgun (WGS) entry which is preliminary data.</text>
</comment>
<comment type="catalytic activity">
    <reaction evidence="1">
        <text>ATP + H2O = ADP + phosphate + H(+)</text>
        <dbReference type="Rhea" id="RHEA:13065"/>
        <dbReference type="ChEBI" id="CHEBI:15377"/>
        <dbReference type="ChEBI" id="CHEBI:15378"/>
        <dbReference type="ChEBI" id="CHEBI:30616"/>
        <dbReference type="ChEBI" id="CHEBI:43474"/>
        <dbReference type="ChEBI" id="CHEBI:456216"/>
        <dbReference type="EC" id="5.6.2.3"/>
    </reaction>
</comment>
<keyword evidence="1" id="KW-0067">ATP-binding</keyword>
<keyword evidence="1" id="KW-0547">Nucleotide-binding</keyword>